<feature type="chain" id="PRO_5047147050" description="Secreted protein" evidence="2">
    <location>
        <begin position="29"/>
        <end position="81"/>
    </location>
</feature>
<reference evidence="4" key="1">
    <citation type="journal article" date="2019" name="Int. J. Syst. Evol. Microbiol.">
        <title>The Global Catalogue of Microorganisms (GCM) 10K type strain sequencing project: providing services to taxonomists for standard genome sequencing and annotation.</title>
        <authorList>
            <consortium name="The Broad Institute Genomics Platform"/>
            <consortium name="The Broad Institute Genome Sequencing Center for Infectious Disease"/>
            <person name="Wu L."/>
            <person name="Ma J."/>
        </authorList>
    </citation>
    <scope>NUCLEOTIDE SEQUENCE [LARGE SCALE GENOMIC DNA]</scope>
    <source>
        <strain evidence="4">CGMCC 1.15180</strain>
    </source>
</reference>
<dbReference type="EMBL" id="JBHSPX010000004">
    <property type="protein sequence ID" value="MFC6063602.1"/>
    <property type="molecule type" value="Genomic_DNA"/>
</dbReference>
<feature type="compositionally biased region" description="Polar residues" evidence="1">
    <location>
        <begin position="42"/>
        <end position="62"/>
    </location>
</feature>
<protein>
    <recommendedName>
        <fullName evidence="5">Secreted protein</fullName>
    </recommendedName>
</protein>
<evidence type="ECO:0000313" key="4">
    <source>
        <dbReference type="Proteomes" id="UP001596139"/>
    </source>
</evidence>
<evidence type="ECO:0000313" key="3">
    <source>
        <dbReference type="EMBL" id="MFC6063602.1"/>
    </source>
</evidence>
<feature type="signal peptide" evidence="2">
    <location>
        <begin position="1"/>
        <end position="28"/>
    </location>
</feature>
<feature type="region of interest" description="Disordered" evidence="1">
    <location>
        <begin position="42"/>
        <end position="81"/>
    </location>
</feature>
<gene>
    <name evidence="3" type="ORF">ACFP4F_13675</name>
</gene>
<sequence length="81" mass="8216">MNRTAKRLTALVVPVAALVLAAGGTAVADEPEFLNTKIATTDSGYQSGSASEHHGASTTGAETHSLLLETGADNSDDDSDD</sequence>
<comment type="caution">
    <text evidence="3">The sequence shown here is derived from an EMBL/GenBank/DDBJ whole genome shotgun (WGS) entry which is preliminary data.</text>
</comment>
<evidence type="ECO:0000256" key="1">
    <source>
        <dbReference type="SAM" id="MobiDB-lite"/>
    </source>
</evidence>
<evidence type="ECO:0000256" key="2">
    <source>
        <dbReference type="SAM" id="SignalP"/>
    </source>
</evidence>
<name>A0ABW1MJT1_9ACTN</name>
<keyword evidence="4" id="KW-1185">Reference proteome</keyword>
<dbReference type="Proteomes" id="UP001596139">
    <property type="component" value="Unassembled WGS sequence"/>
</dbReference>
<keyword evidence="2" id="KW-0732">Signal</keyword>
<evidence type="ECO:0008006" key="5">
    <source>
        <dbReference type="Google" id="ProtNLM"/>
    </source>
</evidence>
<accession>A0ABW1MJT1</accession>
<dbReference type="RefSeq" id="WP_157848901.1">
    <property type="nucleotide sequence ID" value="NZ_JBHSPX010000004.1"/>
</dbReference>
<organism evidence="3 4">
    <name type="scientific">Streptomyces ochraceiscleroticus</name>
    <dbReference type="NCBI Taxonomy" id="47761"/>
    <lineage>
        <taxon>Bacteria</taxon>
        <taxon>Bacillati</taxon>
        <taxon>Actinomycetota</taxon>
        <taxon>Actinomycetes</taxon>
        <taxon>Kitasatosporales</taxon>
        <taxon>Streptomycetaceae</taxon>
        <taxon>Streptomyces</taxon>
    </lineage>
</organism>
<proteinExistence type="predicted"/>